<evidence type="ECO:0000256" key="2">
    <source>
        <dbReference type="ARBA" id="ARBA00011524"/>
    </source>
</evidence>
<dbReference type="Pfam" id="PF00575">
    <property type="entry name" value="S1"/>
    <property type="match status" value="2"/>
</dbReference>
<proteinExistence type="predicted"/>
<dbReference type="FunFam" id="2.40.50.140:FF:000103">
    <property type="entry name" value="protein RRP5 homolog"/>
    <property type="match status" value="2"/>
</dbReference>
<evidence type="ECO:0000256" key="5">
    <source>
        <dbReference type="ARBA" id="ARBA00023242"/>
    </source>
</evidence>
<dbReference type="InterPro" id="IPR011990">
    <property type="entry name" value="TPR-like_helical_dom_sf"/>
</dbReference>
<evidence type="ECO:0000256" key="1">
    <source>
        <dbReference type="ARBA" id="ARBA00004604"/>
    </source>
</evidence>
<feature type="compositionally biased region" description="Acidic residues" evidence="6">
    <location>
        <begin position="1090"/>
        <end position="1114"/>
    </location>
</feature>
<dbReference type="InterPro" id="IPR057302">
    <property type="entry name" value="Rrp5_S1"/>
</dbReference>
<evidence type="ECO:0000256" key="4">
    <source>
        <dbReference type="ARBA" id="ARBA00022737"/>
    </source>
</evidence>
<feature type="domain" description="S1 motif" evidence="7">
    <location>
        <begin position="117"/>
        <end position="225"/>
    </location>
</feature>
<feature type="compositionally biased region" description="Acidic residues" evidence="6">
    <location>
        <begin position="1155"/>
        <end position="1172"/>
    </location>
</feature>
<sequence length="1464" mass="161233">MAAKKRTNDTSNDDRKSKKSKTEKPTTKAVPPAASTLISEEVDFPRGGGTSLSALEVKTLRAEAVKEADEALFEENAAAKKSKKRKSTTKGTSASGQAEKGDRIRIEHLNYKRINIGMKILGQIVSIQPLALIVSLPNQLFAHVPITHISSQLTSLLEGHAESDEEPEDDVDGENESPSSRVPDLAEIFTVGEYVRAVVTAVHASGVGDVSAIGKSRDDVVRTSRRVELTLVPERVNQGVQKGDLKPGYTITASVQSVEDHGYVLALGVPDVPGFLSFKDVKKHRPNDTTQFHIGRLLNVSVSEGAAKGRTCKVTLDPRIYTTTLLTEVSNVTSVLPGTLVQALVTAAHPSGLNLQLLGFFDGTAEQLHLEPDHTYKIGKRLKARVLYDYSTTPPRFALSLNPHVVSLNPKQIKREEGSELSTVQDAYPVGTILESVKVTRVENERGLFVEIQPGLGGFVHISHVSDDHITSLPPSSGPFKVGSVHPARVTGYFAFDGVLQLSLKPSIIAQRFFHVGEVEVGEVIKGTIKKLTDNGLFVSLSGKFDGVVWPNHYADIMLKHPAKKFKAGASIKCRILHVDPERNRISLTAKKTLVDSTLPIISKPEGAQAGMVVHAVVFKVSEKQLLVEFYNNLKAVVPLREVSESKFPSLADAYPIGKVVKVRILSTDLGTSRIVASIRQAASTSEFITVNIDAVEIGDTVEGIISDIHKDNAILILQPTKVKALLSLKNLANHRGVSVAEVQTAAKRGEKLEELVVVTRSLEKGLVIVANKPKSKVALGKSKVSLDTVTVGQIVTGRVTRHTRNGALFKFGSHLGGILHPTDTCDDYDAGVPIPDVNSVVKAAVVEIATDKKQVALSTRASKLDPDDHPLITDREIINASDLKHGDSVRGFVKSITPHGLFVSIGRHVDARVQIKELFDEFVKDWQPRFNLNQVVKGRILSINAEDKRVEMTFRSGDLSKARSALTLADFNVGQKVEGTVKKIEDYGLFIQIQDSKLSGLCHKTQLSDNKDADVTVALRGFREGDRVKALVLDTSKGRISLGIKPSYFADDEVMNSDNDGPDAVEPNETFDGADEQDDSDAMTLNANEEADDNNPDAEDEDEAPSDDDDDNMQIDSHDLVQPSTSQQQSSLSTLPVPTLQLQGGFQWSVADFDANDGSDDDSSSDEDQAEDQTKKRKRQKKQIEHDLTADMHTKTPESNADFERVLLGSPNSSFLWIQYMSFQLQLSETDKAREIAKRALATINFREEQEKLNVWIALLNLENIYGTDTSLEATFKDAARQNDSKTIHLRLAAILDQSDKVQRAEEQYKRTSKKFGHSSKVWTLFGEYYLRRGEVESARNLLPRSLQSLEKRKHIKTISRFAQLEYRLGDAERGKTIFEGIVDSHPKRWDMWSIYIDMEAGQQDMQSVRNIFERVLAIKMTSHKAKSFFKKWLELERRIGDEEGADHVKAKAIAWTQQAAGS</sequence>
<keyword evidence="5" id="KW-0539">Nucleus</keyword>
<feature type="region of interest" description="Disordered" evidence="6">
    <location>
        <begin position="1"/>
        <end position="51"/>
    </location>
</feature>
<dbReference type="Proteomes" id="UP000807025">
    <property type="component" value="Unassembled WGS sequence"/>
</dbReference>
<dbReference type="Pfam" id="PF24685">
    <property type="entry name" value="OB_RRP5_4th"/>
    <property type="match status" value="1"/>
</dbReference>
<dbReference type="PROSITE" id="PS50126">
    <property type="entry name" value="S1"/>
    <property type="match status" value="10"/>
</dbReference>
<protein>
    <submittedName>
        <fullName evidence="8">Nucleic acid-binding protein</fullName>
    </submittedName>
</protein>
<dbReference type="FunFam" id="2.40.50.140:FF:000155">
    <property type="entry name" value="rRNA biogenesis protein RRP5"/>
    <property type="match status" value="1"/>
</dbReference>
<evidence type="ECO:0000256" key="6">
    <source>
        <dbReference type="SAM" id="MobiDB-lite"/>
    </source>
</evidence>
<comment type="caution">
    <text evidence="8">The sequence shown here is derived from an EMBL/GenBank/DDBJ whole genome shotgun (WGS) entry which is preliminary data.</text>
</comment>
<comment type="subcellular location">
    <subcellularLocation>
        <location evidence="1">Nucleus</location>
        <location evidence="1">Nucleolus</location>
    </subcellularLocation>
</comment>
<dbReference type="GO" id="GO:0032040">
    <property type="term" value="C:small-subunit processome"/>
    <property type="evidence" value="ECO:0007669"/>
    <property type="project" value="TreeGrafter"/>
</dbReference>
<feature type="region of interest" description="Disordered" evidence="6">
    <location>
        <begin position="157"/>
        <end position="182"/>
    </location>
</feature>
<dbReference type="CDD" id="cd05707">
    <property type="entry name" value="S1_Rrp5_repeat_sc11"/>
    <property type="match status" value="1"/>
</dbReference>
<keyword evidence="3" id="KW-0698">rRNA processing</keyword>
<dbReference type="FunFam" id="1.25.40.10:FF:000727">
    <property type="entry name" value="Chromosome 1, whole genome shotgun sequence"/>
    <property type="match status" value="1"/>
</dbReference>
<dbReference type="InterPro" id="IPR055430">
    <property type="entry name" value="HAT_Syf1_CNRKL1_C"/>
</dbReference>
<dbReference type="CDD" id="cd05708">
    <property type="entry name" value="S1_Rrp5_repeat_sc12"/>
    <property type="match status" value="1"/>
</dbReference>
<dbReference type="Pfam" id="PF23231">
    <property type="entry name" value="HAT_Syf1_CNRKL1_C"/>
    <property type="match status" value="1"/>
</dbReference>
<feature type="compositionally biased region" description="Acidic residues" evidence="6">
    <location>
        <begin position="1073"/>
        <end position="1082"/>
    </location>
</feature>
<dbReference type="Gene3D" id="1.25.40.10">
    <property type="entry name" value="Tetratricopeptide repeat domain"/>
    <property type="match status" value="1"/>
</dbReference>
<dbReference type="CDD" id="cd05693">
    <property type="entry name" value="S1_Rrp5_repeat_hs1_sc1"/>
    <property type="match status" value="1"/>
</dbReference>
<dbReference type="PANTHER" id="PTHR23270">
    <property type="entry name" value="PROGRAMMED CELL DEATH PROTEIN 11 PRE-RRNA PROCESSING PROTEIN RRP5"/>
    <property type="match status" value="1"/>
</dbReference>
<feature type="domain" description="S1 motif" evidence="7">
    <location>
        <begin position="793"/>
        <end position="861"/>
    </location>
</feature>
<dbReference type="InterPro" id="IPR045209">
    <property type="entry name" value="Rrp5"/>
</dbReference>
<accession>A0A9P6AA65</accession>
<feature type="domain" description="S1 motif" evidence="7">
    <location>
        <begin position="887"/>
        <end position="956"/>
    </location>
</feature>
<feature type="domain" description="S1 motif" evidence="7">
    <location>
        <begin position="431"/>
        <end position="505"/>
    </location>
</feature>
<feature type="domain" description="S1 motif" evidence="7">
    <location>
        <begin position="522"/>
        <end position="591"/>
    </location>
</feature>
<feature type="compositionally biased region" description="Basic and acidic residues" evidence="6">
    <location>
        <begin position="1"/>
        <end position="26"/>
    </location>
</feature>
<dbReference type="InterPro" id="IPR003029">
    <property type="entry name" value="S1_domain"/>
</dbReference>
<keyword evidence="9" id="KW-1185">Reference proteome</keyword>
<dbReference type="GO" id="GO:0003723">
    <property type="term" value="F:RNA binding"/>
    <property type="evidence" value="ECO:0007669"/>
    <property type="project" value="TreeGrafter"/>
</dbReference>
<dbReference type="SUPFAM" id="SSF48452">
    <property type="entry name" value="TPR-like"/>
    <property type="match status" value="1"/>
</dbReference>
<dbReference type="InterPro" id="IPR057301">
    <property type="entry name" value="Rrp5_OB_4th"/>
</dbReference>
<dbReference type="CDD" id="cd05697">
    <property type="entry name" value="S1_Rrp5_repeat_hs5"/>
    <property type="match status" value="1"/>
</dbReference>
<feature type="compositionally biased region" description="Low complexity" evidence="6">
    <location>
        <begin position="1121"/>
        <end position="1135"/>
    </location>
</feature>
<feature type="domain" description="S1 motif" evidence="7">
    <location>
        <begin position="699"/>
        <end position="773"/>
    </location>
</feature>
<gene>
    <name evidence="8" type="ORF">BDN71DRAFT_1438095</name>
</gene>
<comment type="subunit">
    <text evidence="2">Associated with the spliceosome.</text>
</comment>
<organism evidence="8 9">
    <name type="scientific">Pleurotus eryngii</name>
    <name type="common">Boletus of the steppes</name>
    <dbReference type="NCBI Taxonomy" id="5323"/>
    <lineage>
        <taxon>Eukaryota</taxon>
        <taxon>Fungi</taxon>
        <taxon>Dikarya</taxon>
        <taxon>Basidiomycota</taxon>
        <taxon>Agaricomycotina</taxon>
        <taxon>Agaricomycetes</taxon>
        <taxon>Agaricomycetidae</taxon>
        <taxon>Agaricales</taxon>
        <taxon>Pleurotineae</taxon>
        <taxon>Pleurotaceae</taxon>
        <taxon>Pleurotus</taxon>
    </lineage>
</organism>
<evidence type="ECO:0000259" key="7">
    <source>
        <dbReference type="PROSITE" id="PS50126"/>
    </source>
</evidence>
<evidence type="ECO:0000256" key="3">
    <source>
        <dbReference type="ARBA" id="ARBA00022552"/>
    </source>
</evidence>
<feature type="domain" description="S1 motif" evidence="7">
    <location>
        <begin position="248"/>
        <end position="319"/>
    </location>
</feature>
<keyword evidence="4" id="KW-0677">Repeat</keyword>
<feature type="domain" description="S1 motif" evidence="7">
    <location>
        <begin position="975"/>
        <end position="1046"/>
    </location>
</feature>
<evidence type="ECO:0000313" key="8">
    <source>
        <dbReference type="EMBL" id="KAF9502474.1"/>
    </source>
</evidence>
<dbReference type="GO" id="GO:0006364">
    <property type="term" value="P:rRNA processing"/>
    <property type="evidence" value="ECO:0007669"/>
    <property type="project" value="UniProtKB-KW"/>
</dbReference>
<dbReference type="InterPro" id="IPR003107">
    <property type="entry name" value="HAT"/>
</dbReference>
<dbReference type="InterPro" id="IPR048059">
    <property type="entry name" value="Rrp5_S1_rpt_hs1_sc1"/>
</dbReference>
<dbReference type="SMART" id="SM00316">
    <property type="entry name" value="S1"/>
    <property type="match status" value="10"/>
</dbReference>
<dbReference type="OrthoDB" id="412781at2759"/>
<dbReference type="EMBL" id="MU154521">
    <property type="protein sequence ID" value="KAF9502474.1"/>
    <property type="molecule type" value="Genomic_DNA"/>
</dbReference>
<evidence type="ECO:0000313" key="9">
    <source>
        <dbReference type="Proteomes" id="UP000807025"/>
    </source>
</evidence>
<reference evidence="8" key="1">
    <citation type="submission" date="2020-11" db="EMBL/GenBank/DDBJ databases">
        <authorList>
            <consortium name="DOE Joint Genome Institute"/>
            <person name="Ahrendt S."/>
            <person name="Riley R."/>
            <person name="Andreopoulos W."/>
            <person name="Labutti K."/>
            <person name="Pangilinan J."/>
            <person name="Ruiz-Duenas F.J."/>
            <person name="Barrasa J.M."/>
            <person name="Sanchez-Garcia M."/>
            <person name="Camarero S."/>
            <person name="Miyauchi S."/>
            <person name="Serrano A."/>
            <person name="Linde D."/>
            <person name="Babiker R."/>
            <person name="Drula E."/>
            <person name="Ayuso-Fernandez I."/>
            <person name="Pacheco R."/>
            <person name="Padilla G."/>
            <person name="Ferreira P."/>
            <person name="Barriuso J."/>
            <person name="Kellner H."/>
            <person name="Castanera R."/>
            <person name="Alfaro M."/>
            <person name="Ramirez L."/>
            <person name="Pisabarro A.G."/>
            <person name="Kuo A."/>
            <person name="Tritt A."/>
            <person name="Lipzen A."/>
            <person name="He G."/>
            <person name="Yan M."/>
            <person name="Ng V."/>
            <person name="Cullen D."/>
            <person name="Martin F."/>
            <person name="Rosso M.-N."/>
            <person name="Henrissat B."/>
            <person name="Hibbett D."/>
            <person name="Martinez A.T."/>
            <person name="Grigoriev I.V."/>
        </authorList>
    </citation>
    <scope>NUCLEOTIDE SEQUENCE</scope>
    <source>
        <strain evidence="8">ATCC 90797</strain>
    </source>
</reference>
<dbReference type="Pfam" id="PF23459">
    <property type="entry name" value="S1_RRP5"/>
    <property type="match status" value="2"/>
</dbReference>
<dbReference type="SMART" id="SM00386">
    <property type="entry name" value="HAT"/>
    <property type="match status" value="4"/>
</dbReference>
<feature type="compositionally biased region" description="Acidic residues" evidence="6">
    <location>
        <begin position="163"/>
        <end position="175"/>
    </location>
</feature>
<dbReference type="Gene3D" id="2.40.50.140">
    <property type="entry name" value="Nucleic acid-binding proteins"/>
    <property type="match status" value="8"/>
</dbReference>
<feature type="domain" description="S1 motif" evidence="7">
    <location>
        <begin position="611"/>
        <end position="680"/>
    </location>
</feature>
<feature type="region of interest" description="Disordered" evidence="6">
    <location>
        <begin position="1052"/>
        <end position="1135"/>
    </location>
</feature>
<name>A0A9P6AA65_PLEER</name>
<dbReference type="InterPro" id="IPR012340">
    <property type="entry name" value="NA-bd_OB-fold"/>
</dbReference>
<dbReference type="SUPFAM" id="SSF50249">
    <property type="entry name" value="Nucleic acid-binding proteins"/>
    <property type="match status" value="8"/>
</dbReference>
<feature type="compositionally biased region" description="Acidic residues" evidence="6">
    <location>
        <begin position="1052"/>
        <end position="1064"/>
    </location>
</feature>
<feature type="region of interest" description="Disordered" evidence="6">
    <location>
        <begin position="77"/>
        <end position="99"/>
    </location>
</feature>
<dbReference type="PANTHER" id="PTHR23270:SF10">
    <property type="entry name" value="PROTEIN RRP5 HOMOLOG"/>
    <property type="match status" value="1"/>
</dbReference>
<feature type="domain" description="S1 motif" evidence="7">
    <location>
        <begin position="338"/>
        <end position="402"/>
    </location>
</feature>
<dbReference type="CDD" id="cd05696">
    <property type="entry name" value="S1_Rrp5_repeat_hs4"/>
    <property type="match status" value="1"/>
</dbReference>
<feature type="region of interest" description="Disordered" evidence="6">
    <location>
        <begin position="1152"/>
        <end position="1191"/>
    </location>
</feature>